<dbReference type="RefSeq" id="XP_007717323.1">
    <property type="nucleotide sequence ID" value="XM_007719133.1"/>
</dbReference>
<protein>
    <submittedName>
        <fullName evidence="1">Uncharacterized protein</fullName>
    </submittedName>
</protein>
<dbReference type="KEGG" id="bze:COCCADRAFT_41105"/>
<name>W6YB51_COCC2</name>
<proteinExistence type="predicted"/>
<dbReference type="AlphaFoldDB" id="W6YB51"/>
<organism evidence="1 2">
    <name type="scientific">Cochliobolus carbonum (strain 26-R-13)</name>
    <name type="common">Maize leaf spot fungus</name>
    <name type="synonym">Bipolaris zeicola</name>
    <dbReference type="NCBI Taxonomy" id="930089"/>
    <lineage>
        <taxon>Eukaryota</taxon>
        <taxon>Fungi</taxon>
        <taxon>Dikarya</taxon>
        <taxon>Ascomycota</taxon>
        <taxon>Pezizomycotina</taxon>
        <taxon>Dothideomycetes</taxon>
        <taxon>Pleosporomycetidae</taxon>
        <taxon>Pleosporales</taxon>
        <taxon>Pleosporineae</taxon>
        <taxon>Pleosporaceae</taxon>
        <taxon>Bipolaris</taxon>
    </lineage>
</organism>
<gene>
    <name evidence="1" type="ORF">COCCADRAFT_41105</name>
</gene>
<dbReference type="OrthoDB" id="3686709at2759"/>
<dbReference type="GeneID" id="19149405"/>
<dbReference type="HOGENOM" id="CLU_2133082_0_0_1"/>
<accession>W6YB51</accession>
<dbReference type="Proteomes" id="UP000053841">
    <property type="component" value="Unassembled WGS sequence"/>
</dbReference>
<evidence type="ECO:0000313" key="1">
    <source>
        <dbReference type="EMBL" id="EUC28381.1"/>
    </source>
</evidence>
<dbReference type="EMBL" id="KI964819">
    <property type="protein sequence ID" value="EUC28381.1"/>
    <property type="molecule type" value="Genomic_DNA"/>
</dbReference>
<reference evidence="1 2" key="1">
    <citation type="journal article" date="2013" name="PLoS Genet.">
        <title>Comparative genome structure, secondary metabolite, and effector coding capacity across Cochliobolus pathogens.</title>
        <authorList>
            <person name="Condon B.J."/>
            <person name="Leng Y."/>
            <person name="Wu D."/>
            <person name="Bushley K.E."/>
            <person name="Ohm R.A."/>
            <person name="Otillar R."/>
            <person name="Martin J."/>
            <person name="Schackwitz W."/>
            <person name="Grimwood J."/>
            <person name="MohdZainudin N."/>
            <person name="Xue C."/>
            <person name="Wang R."/>
            <person name="Manning V.A."/>
            <person name="Dhillon B."/>
            <person name="Tu Z.J."/>
            <person name="Steffenson B.J."/>
            <person name="Salamov A."/>
            <person name="Sun H."/>
            <person name="Lowry S."/>
            <person name="LaButti K."/>
            <person name="Han J."/>
            <person name="Copeland A."/>
            <person name="Lindquist E."/>
            <person name="Barry K."/>
            <person name="Schmutz J."/>
            <person name="Baker S.E."/>
            <person name="Ciuffetti L.M."/>
            <person name="Grigoriev I.V."/>
            <person name="Zhong S."/>
            <person name="Turgeon B.G."/>
        </authorList>
    </citation>
    <scope>NUCLEOTIDE SEQUENCE [LARGE SCALE GENOMIC DNA]</scope>
    <source>
        <strain evidence="1 2">26-R-13</strain>
    </source>
</reference>
<sequence length="113" mass="12457">MLTERESLVFGKDFFAFFALSRGDSASKGPSRLFVTISVAYSRWRSHYLNIDTAVASDTRPPTSGRCPLPQPKLLECGKVTGDAQLLRQSALRALHNSHICDSESGFAPNHFV</sequence>
<evidence type="ECO:0000313" key="2">
    <source>
        <dbReference type="Proteomes" id="UP000053841"/>
    </source>
</evidence>
<keyword evidence="2" id="KW-1185">Reference proteome</keyword>